<evidence type="ECO:0000256" key="4">
    <source>
        <dbReference type="ARBA" id="ARBA00022980"/>
    </source>
</evidence>
<evidence type="ECO:0000313" key="9">
    <source>
        <dbReference type="Proteomes" id="UP000295777"/>
    </source>
</evidence>
<dbReference type="GO" id="GO:0006412">
    <property type="term" value="P:translation"/>
    <property type="evidence" value="ECO:0007669"/>
    <property type="project" value="UniProtKB-UniRule"/>
</dbReference>
<dbReference type="RefSeq" id="WP_132525572.1">
    <property type="nucleotide sequence ID" value="NZ_SMFV01000002.1"/>
</dbReference>
<dbReference type="CDD" id="cd00364">
    <property type="entry name" value="Ribosomal_uS17"/>
    <property type="match status" value="1"/>
</dbReference>
<dbReference type="PRINTS" id="PR00973">
    <property type="entry name" value="RIBOSOMALS17"/>
</dbReference>
<dbReference type="InterPro" id="IPR000266">
    <property type="entry name" value="Ribosomal_uS17"/>
</dbReference>
<dbReference type="AlphaFoldDB" id="A0A4V2PDG9"/>
<gene>
    <name evidence="6" type="primary">rpsQ</name>
    <name evidence="8" type="ORF">CLV27_0545</name>
</gene>
<dbReference type="NCBIfam" id="TIGR03635">
    <property type="entry name" value="uS17_bact"/>
    <property type="match status" value="1"/>
</dbReference>
<proteinExistence type="inferred from homology"/>
<evidence type="ECO:0000256" key="1">
    <source>
        <dbReference type="ARBA" id="ARBA00010254"/>
    </source>
</evidence>
<sequence length="106" mass="12487">MAKTKRVNRRKVRIGVVVSDKMDKTVVVRVTREFRHPLYGKRVKRSKKYMAHDENNECRIGDIVKIMETRPLSKRKRWRVVEIIERAKRVGEVADEVLDTSPDNPS</sequence>
<comment type="caution">
    <text evidence="8">The sequence shown here is derived from an EMBL/GenBank/DDBJ whole genome shotgun (WGS) entry which is preliminary data.</text>
</comment>
<dbReference type="EMBL" id="SMFV01000002">
    <property type="protein sequence ID" value="TCK05126.1"/>
    <property type="molecule type" value="Genomic_DNA"/>
</dbReference>
<comment type="similarity">
    <text evidence="1 6 7">Belongs to the universal ribosomal protein uS17 family.</text>
</comment>
<keyword evidence="2 6" id="KW-0699">rRNA-binding</keyword>
<evidence type="ECO:0000256" key="5">
    <source>
        <dbReference type="ARBA" id="ARBA00023274"/>
    </source>
</evidence>
<reference evidence="8 9" key="1">
    <citation type="submission" date="2019-03" db="EMBL/GenBank/DDBJ databases">
        <title>Genomic Encyclopedia of Archaeal and Bacterial Type Strains, Phase II (KMG-II): from individual species to whole genera.</title>
        <authorList>
            <person name="Goeker M."/>
        </authorList>
    </citation>
    <scope>NUCLEOTIDE SEQUENCE [LARGE SCALE GENOMIC DNA]</scope>
    <source>
        <strain evidence="8 9">DSM 24425</strain>
    </source>
</reference>
<dbReference type="InterPro" id="IPR019984">
    <property type="entry name" value="Ribosomal_uS17_bact/chlr"/>
</dbReference>
<dbReference type="GO" id="GO:0019843">
    <property type="term" value="F:rRNA binding"/>
    <property type="evidence" value="ECO:0007669"/>
    <property type="project" value="UniProtKB-UniRule"/>
</dbReference>
<dbReference type="NCBIfam" id="NF004123">
    <property type="entry name" value="PRK05610.1"/>
    <property type="match status" value="1"/>
</dbReference>
<comment type="subunit">
    <text evidence="6">Part of the 30S ribosomal subunit.</text>
</comment>
<dbReference type="Gene3D" id="2.40.50.140">
    <property type="entry name" value="Nucleic acid-binding proteins"/>
    <property type="match status" value="1"/>
</dbReference>
<dbReference type="Pfam" id="PF00366">
    <property type="entry name" value="Ribosomal_S17"/>
    <property type="match status" value="1"/>
</dbReference>
<dbReference type="PANTHER" id="PTHR10744:SF1">
    <property type="entry name" value="SMALL RIBOSOMAL SUBUNIT PROTEIN US17M"/>
    <property type="match status" value="1"/>
</dbReference>
<dbReference type="SUPFAM" id="SSF50249">
    <property type="entry name" value="Nucleic acid-binding proteins"/>
    <property type="match status" value="1"/>
</dbReference>
<comment type="function">
    <text evidence="6">One of the primary rRNA binding proteins, it binds specifically to the 5'-end of 16S ribosomal RNA.</text>
</comment>
<evidence type="ECO:0000256" key="3">
    <source>
        <dbReference type="ARBA" id="ARBA00022884"/>
    </source>
</evidence>
<protein>
    <recommendedName>
        <fullName evidence="6">Small ribosomal subunit protein uS17</fullName>
    </recommendedName>
</protein>
<organism evidence="8 9">
    <name type="scientific">Phorcysia thermohydrogeniphila</name>
    <dbReference type="NCBI Taxonomy" id="936138"/>
    <lineage>
        <taxon>Bacteria</taxon>
        <taxon>Pseudomonadati</taxon>
        <taxon>Aquificota</taxon>
        <taxon>Aquificia</taxon>
        <taxon>Desulfurobacteriales</taxon>
        <taxon>Desulfurobacteriaceae</taxon>
        <taxon>Phorcysia</taxon>
    </lineage>
</organism>
<name>A0A4V2PDG9_9BACT</name>
<dbReference type="GO" id="GO:0003735">
    <property type="term" value="F:structural constituent of ribosome"/>
    <property type="evidence" value="ECO:0007669"/>
    <property type="project" value="UniProtKB-UniRule"/>
</dbReference>
<evidence type="ECO:0000313" key="8">
    <source>
        <dbReference type="EMBL" id="TCK05126.1"/>
    </source>
</evidence>
<keyword evidence="5 6" id="KW-0687">Ribonucleoprotein</keyword>
<evidence type="ECO:0000256" key="6">
    <source>
        <dbReference type="HAMAP-Rule" id="MF_01345"/>
    </source>
</evidence>
<evidence type="ECO:0000256" key="2">
    <source>
        <dbReference type="ARBA" id="ARBA00022730"/>
    </source>
</evidence>
<accession>A0A4V2PDG9</accession>
<keyword evidence="4 6" id="KW-0689">Ribosomal protein</keyword>
<dbReference type="HAMAP" id="MF_01345_B">
    <property type="entry name" value="Ribosomal_uS17_B"/>
    <property type="match status" value="1"/>
</dbReference>
<dbReference type="OrthoDB" id="9811714at2"/>
<dbReference type="PANTHER" id="PTHR10744">
    <property type="entry name" value="40S RIBOSOMAL PROTEIN S11 FAMILY MEMBER"/>
    <property type="match status" value="1"/>
</dbReference>
<dbReference type="Proteomes" id="UP000295777">
    <property type="component" value="Unassembled WGS sequence"/>
</dbReference>
<keyword evidence="9" id="KW-1185">Reference proteome</keyword>
<dbReference type="InterPro" id="IPR012340">
    <property type="entry name" value="NA-bd_OB-fold"/>
</dbReference>
<dbReference type="GO" id="GO:0022627">
    <property type="term" value="C:cytosolic small ribosomal subunit"/>
    <property type="evidence" value="ECO:0007669"/>
    <property type="project" value="UniProtKB-UniRule"/>
</dbReference>
<keyword evidence="3 6" id="KW-0694">RNA-binding</keyword>
<dbReference type="FunFam" id="2.40.50.140:FF:000123">
    <property type="entry name" value="30S ribosomal protein S17"/>
    <property type="match status" value="1"/>
</dbReference>
<dbReference type="InterPro" id="IPR019979">
    <property type="entry name" value="Ribosomal_uS17_CS"/>
</dbReference>
<dbReference type="PROSITE" id="PS00056">
    <property type="entry name" value="RIBOSOMAL_S17"/>
    <property type="match status" value="1"/>
</dbReference>
<evidence type="ECO:0000256" key="7">
    <source>
        <dbReference type="RuleBase" id="RU003872"/>
    </source>
</evidence>